<dbReference type="AlphaFoldDB" id="A0A5N6N1I0"/>
<feature type="region of interest" description="Disordered" evidence="2">
    <location>
        <begin position="622"/>
        <end position="656"/>
    </location>
</feature>
<gene>
    <name evidence="5" type="ORF">E3N88_28136</name>
</gene>
<proteinExistence type="predicted"/>
<organism evidence="5 6">
    <name type="scientific">Mikania micrantha</name>
    <name type="common">bitter vine</name>
    <dbReference type="NCBI Taxonomy" id="192012"/>
    <lineage>
        <taxon>Eukaryota</taxon>
        <taxon>Viridiplantae</taxon>
        <taxon>Streptophyta</taxon>
        <taxon>Embryophyta</taxon>
        <taxon>Tracheophyta</taxon>
        <taxon>Spermatophyta</taxon>
        <taxon>Magnoliopsida</taxon>
        <taxon>eudicotyledons</taxon>
        <taxon>Gunneridae</taxon>
        <taxon>Pentapetalae</taxon>
        <taxon>asterids</taxon>
        <taxon>campanulids</taxon>
        <taxon>Asterales</taxon>
        <taxon>Asteraceae</taxon>
        <taxon>Asteroideae</taxon>
        <taxon>Heliantheae alliance</taxon>
        <taxon>Eupatorieae</taxon>
        <taxon>Mikania</taxon>
    </lineage>
</organism>
<feature type="compositionally biased region" description="Polar residues" evidence="2">
    <location>
        <begin position="626"/>
        <end position="635"/>
    </location>
</feature>
<dbReference type="InterPro" id="IPR057135">
    <property type="entry name" value="At4g27190-like_LRR"/>
</dbReference>
<feature type="domain" description="Disease resistance R13L4/SHOC-2-like LRR" evidence="4">
    <location>
        <begin position="62"/>
        <end position="211"/>
    </location>
</feature>
<dbReference type="InterPro" id="IPR055414">
    <property type="entry name" value="LRR_R13L4/SHOC2-like"/>
</dbReference>
<feature type="domain" description="Disease resistance protein At4g27190-like leucine-rich repeats" evidence="3">
    <location>
        <begin position="301"/>
        <end position="403"/>
    </location>
</feature>
<dbReference type="Proteomes" id="UP000326396">
    <property type="component" value="Linkage Group LG4"/>
</dbReference>
<feature type="compositionally biased region" description="Basic and acidic residues" evidence="2">
    <location>
        <begin position="647"/>
        <end position="656"/>
    </location>
</feature>
<sequence>MPMDINWNADEINLKDYDLPKPQQLLLLLLPDSPICPILVKLFLQVSSLIVIPPAFFEHMPMLQVLDLSNTNILSLPTSIASLSLLQEFFLRDCFALIEIPAQVGMLSKLKLFDIKGTELMFIPKEMRKLVDLEVLRVSLSQYANVYVETKSDIEKVIPKNMISELKKLKELCISVPPEAEWWEEEVKDIQNELCELENLDTLRWYLPTDEALQQFLRLEGNKGLIYENLSNLMLTIGQHAQLTSCLPSGLEKKFEEFRNCLKWKNGEGNMNDVSKIMESAEALFLSCHWTIEKLSTLDVTNLKYCLLSECNEMESLVEVDGLPEDIETRIKNGEKVGLELLQYCSIHHMEKLQSIWKGPIGKDSLSKLTILALHSCPQLTSIFTVDIAQNLSCLTELTVVDCPKIRSLITTESHNIKHSLIFPSLVRIFLLDLPELVNMFNGLVMLKKLSTLLIYGCSKLQNLPILDLPHIKKIEAEVEWWNGLDWDKFAWENIFVPLKRRRDLVEQLFEATNSLQHFHDILSHDPTLVTEIPAIQDLPGESPMSWNSQIHYPFSYTHKTSNNDASVESWNLGSTEADVARMRKKWGSTQKNILVSNSSSGVQSRKDMTKWFKQLLKFGRKGRGSDNSADWISATTSEGDDDTEDGRDVSNRSSDELRKSRMGFLHEGGFNEANFNTDQIHTLQTSIPTPPANFRLREDHLSGSSIKECALWNQESSAYNFSFLQWLHFHLEHS</sequence>
<evidence type="ECO:0000256" key="1">
    <source>
        <dbReference type="ARBA" id="ARBA00022737"/>
    </source>
</evidence>
<evidence type="ECO:0000259" key="4">
    <source>
        <dbReference type="Pfam" id="PF23598"/>
    </source>
</evidence>
<evidence type="ECO:0000259" key="3">
    <source>
        <dbReference type="Pfam" id="PF23247"/>
    </source>
</evidence>
<keyword evidence="1" id="KW-0677">Repeat</keyword>
<dbReference type="Pfam" id="PF23598">
    <property type="entry name" value="LRR_14"/>
    <property type="match status" value="1"/>
</dbReference>
<reference evidence="5 6" key="1">
    <citation type="submission" date="2019-05" db="EMBL/GenBank/DDBJ databases">
        <title>Mikania micrantha, genome provides insights into the molecular mechanism of rapid growth.</title>
        <authorList>
            <person name="Liu B."/>
        </authorList>
    </citation>
    <scope>NUCLEOTIDE SEQUENCE [LARGE SCALE GENOMIC DNA]</scope>
    <source>
        <strain evidence="5">NLD-2019</strain>
        <tissue evidence="5">Leaf</tissue>
    </source>
</reference>
<dbReference type="Gene3D" id="3.80.10.10">
    <property type="entry name" value="Ribonuclease Inhibitor"/>
    <property type="match status" value="2"/>
</dbReference>
<evidence type="ECO:0000313" key="6">
    <source>
        <dbReference type="Proteomes" id="UP000326396"/>
    </source>
</evidence>
<accession>A0A5N6N1I0</accession>
<dbReference type="OrthoDB" id="767933at2759"/>
<evidence type="ECO:0000256" key="2">
    <source>
        <dbReference type="SAM" id="MobiDB-lite"/>
    </source>
</evidence>
<protein>
    <submittedName>
        <fullName evidence="5">Uncharacterized protein</fullName>
    </submittedName>
</protein>
<dbReference type="SUPFAM" id="SSF52058">
    <property type="entry name" value="L domain-like"/>
    <property type="match status" value="1"/>
</dbReference>
<keyword evidence="6" id="KW-1185">Reference proteome</keyword>
<dbReference type="PANTHER" id="PTHR31008">
    <property type="entry name" value="COP1-INTERACTING PROTEIN-RELATED"/>
    <property type="match status" value="1"/>
</dbReference>
<dbReference type="PANTHER" id="PTHR31008:SF15">
    <property type="entry name" value="GPI-ANCHORED ADHESIN-LIKE PROTEIN"/>
    <property type="match status" value="1"/>
</dbReference>
<dbReference type="EMBL" id="SZYD01000014">
    <property type="protein sequence ID" value="KAD4179545.1"/>
    <property type="molecule type" value="Genomic_DNA"/>
</dbReference>
<comment type="caution">
    <text evidence="5">The sequence shown here is derived from an EMBL/GenBank/DDBJ whole genome shotgun (WGS) entry which is preliminary data.</text>
</comment>
<dbReference type="InterPro" id="IPR032675">
    <property type="entry name" value="LRR_dom_sf"/>
</dbReference>
<dbReference type="Pfam" id="PF23247">
    <property type="entry name" value="LRR_RPS2"/>
    <property type="match status" value="1"/>
</dbReference>
<evidence type="ECO:0000313" key="5">
    <source>
        <dbReference type="EMBL" id="KAD4179545.1"/>
    </source>
</evidence>
<name>A0A5N6N1I0_9ASTR</name>